<dbReference type="Pfam" id="PF00622">
    <property type="entry name" value="SPRY"/>
    <property type="match status" value="2"/>
</dbReference>
<keyword evidence="2" id="KW-0479">Metal-binding</keyword>
<dbReference type="SUPFAM" id="SSF49899">
    <property type="entry name" value="Concanavalin A-like lectins/glucanases"/>
    <property type="match status" value="1"/>
</dbReference>
<feature type="compositionally biased region" description="Acidic residues" evidence="6">
    <location>
        <begin position="20"/>
        <end position="29"/>
    </location>
</feature>
<dbReference type="PROSITE" id="PS50188">
    <property type="entry name" value="B302_SPRY"/>
    <property type="match status" value="1"/>
</dbReference>
<evidence type="ECO:0000256" key="1">
    <source>
        <dbReference type="ARBA" id="ARBA00004123"/>
    </source>
</evidence>
<dbReference type="SUPFAM" id="SSF57903">
    <property type="entry name" value="FYVE/PHD zinc finger"/>
    <property type="match status" value="1"/>
</dbReference>
<dbReference type="InterPro" id="IPR043136">
    <property type="entry name" value="B30.2/SPRY_sf"/>
</dbReference>
<feature type="compositionally biased region" description="Polar residues" evidence="6">
    <location>
        <begin position="51"/>
        <end position="75"/>
    </location>
</feature>
<dbReference type="InterPro" id="IPR003877">
    <property type="entry name" value="SPRY_dom"/>
</dbReference>
<dbReference type="CDD" id="cd12872">
    <property type="entry name" value="SPRY_Ash2"/>
    <property type="match status" value="1"/>
</dbReference>
<feature type="domain" description="B30.2/SPRY" evidence="7">
    <location>
        <begin position="552"/>
        <end position="780"/>
    </location>
</feature>
<dbReference type="InterPro" id="IPR037353">
    <property type="entry name" value="ASH2"/>
</dbReference>
<feature type="compositionally biased region" description="Low complexity" evidence="6">
    <location>
        <begin position="98"/>
        <end position="147"/>
    </location>
</feature>
<feature type="compositionally biased region" description="Low complexity" evidence="6">
    <location>
        <begin position="284"/>
        <end position="302"/>
    </location>
</feature>
<feature type="compositionally biased region" description="Low complexity" evidence="6">
    <location>
        <begin position="310"/>
        <end position="319"/>
    </location>
</feature>
<dbReference type="Gene3D" id="3.90.980.20">
    <property type="match status" value="1"/>
</dbReference>
<dbReference type="OMA" id="VYRFSCS"/>
<dbReference type="RefSeq" id="XP_020435991.1">
    <property type="nucleotide sequence ID" value="XM_020573919.1"/>
</dbReference>
<dbReference type="GeneID" id="31358467"/>
<evidence type="ECO:0000256" key="6">
    <source>
        <dbReference type="SAM" id="MobiDB-lite"/>
    </source>
</evidence>
<gene>
    <name evidence="8" type="ORF">PPL_02944</name>
</gene>
<dbReference type="Gene3D" id="2.60.120.920">
    <property type="match status" value="1"/>
</dbReference>
<feature type="compositionally biased region" description="Low complexity" evidence="6">
    <location>
        <begin position="154"/>
        <end position="163"/>
    </location>
</feature>
<reference evidence="8 9" key="1">
    <citation type="journal article" date="2011" name="Genome Res.">
        <title>Phylogeny-wide analysis of social amoeba genomes highlights ancient origins for complex intercellular communication.</title>
        <authorList>
            <person name="Heidel A.J."/>
            <person name="Lawal H.M."/>
            <person name="Felder M."/>
            <person name="Schilde C."/>
            <person name="Helps N.R."/>
            <person name="Tunggal B."/>
            <person name="Rivero F."/>
            <person name="John U."/>
            <person name="Schleicher M."/>
            <person name="Eichinger L."/>
            <person name="Platzer M."/>
            <person name="Noegel A.A."/>
            <person name="Schaap P."/>
            <person name="Gloeckner G."/>
        </authorList>
    </citation>
    <scope>NUCLEOTIDE SEQUENCE [LARGE SCALE GENOMIC DNA]</scope>
    <source>
        <strain evidence="9">ATCC 26659 / Pp 5 / PN500</strain>
    </source>
</reference>
<evidence type="ECO:0000256" key="4">
    <source>
        <dbReference type="ARBA" id="ARBA00022833"/>
    </source>
</evidence>
<evidence type="ECO:0000259" key="7">
    <source>
        <dbReference type="PROSITE" id="PS50188"/>
    </source>
</evidence>
<dbReference type="InterPro" id="IPR011011">
    <property type="entry name" value="Znf_FYVE_PHD"/>
</dbReference>
<organism evidence="8 9">
    <name type="scientific">Heterostelium pallidum (strain ATCC 26659 / Pp 5 / PN500)</name>
    <name type="common">Cellular slime mold</name>
    <name type="synonym">Polysphondylium pallidum</name>
    <dbReference type="NCBI Taxonomy" id="670386"/>
    <lineage>
        <taxon>Eukaryota</taxon>
        <taxon>Amoebozoa</taxon>
        <taxon>Evosea</taxon>
        <taxon>Eumycetozoa</taxon>
        <taxon>Dictyostelia</taxon>
        <taxon>Acytosteliales</taxon>
        <taxon>Acytosteliaceae</taxon>
        <taxon>Heterostelium</taxon>
    </lineage>
</organism>
<evidence type="ECO:0000313" key="9">
    <source>
        <dbReference type="Proteomes" id="UP000001396"/>
    </source>
</evidence>
<feature type="region of interest" description="Disordered" evidence="6">
    <location>
        <begin position="41"/>
        <end position="75"/>
    </location>
</feature>
<dbReference type="PROSITE" id="PS01359">
    <property type="entry name" value="ZF_PHD_1"/>
    <property type="match status" value="1"/>
</dbReference>
<dbReference type="PANTHER" id="PTHR10598:SF0">
    <property type="entry name" value="SET1_ASH2 HISTONE METHYLTRANSFERASE COMPLEX SUBUNIT ASH2"/>
    <property type="match status" value="1"/>
</dbReference>
<dbReference type="SMART" id="SM00449">
    <property type="entry name" value="SPRY"/>
    <property type="match status" value="1"/>
</dbReference>
<dbReference type="GO" id="GO:0008270">
    <property type="term" value="F:zinc ion binding"/>
    <property type="evidence" value="ECO:0007669"/>
    <property type="project" value="UniProtKB-KW"/>
</dbReference>
<keyword evidence="9" id="KW-1185">Reference proteome</keyword>
<comment type="caution">
    <text evidence="8">The sequence shown here is derived from an EMBL/GenBank/DDBJ whole genome shotgun (WGS) entry which is preliminary data.</text>
</comment>
<protein>
    <recommendedName>
        <fullName evidence="7">B30.2/SPRY domain-containing protein</fullName>
    </recommendedName>
</protein>
<feature type="region of interest" description="Disordered" evidence="6">
    <location>
        <begin position="229"/>
        <end position="363"/>
    </location>
</feature>
<dbReference type="InterPro" id="IPR001965">
    <property type="entry name" value="Znf_PHD"/>
</dbReference>
<feature type="compositionally biased region" description="Low complexity" evidence="6">
    <location>
        <begin position="229"/>
        <end position="245"/>
    </location>
</feature>
<evidence type="ECO:0000256" key="5">
    <source>
        <dbReference type="ARBA" id="ARBA00023242"/>
    </source>
</evidence>
<feature type="compositionally biased region" description="Low complexity" evidence="6">
    <location>
        <begin position="41"/>
        <end position="50"/>
    </location>
</feature>
<feature type="region of interest" description="Disordered" evidence="6">
    <location>
        <begin position="98"/>
        <end position="164"/>
    </location>
</feature>
<keyword evidence="3" id="KW-0863">Zinc-finger</keyword>
<accession>D3B3H6</accession>
<feature type="region of interest" description="Disordered" evidence="6">
    <location>
        <begin position="1"/>
        <end position="29"/>
    </location>
</feature>
<keyword evidence="5" id="KW-0539">Nucleus</keyword>
<dbReference type="Proteomes" id="UP000001396">
    <property type="component" value="Unassembled WGS sequence"/>
</dbReference>
<dbReference type="InParanoid" id="D3B3H6"/>
<evidence type="ECO:0000313" key="8">
    <source>
        <dbReference type="EMBL" id="EFA83874.1"/>
    </source>
</evidence>
<feature type="compositionally biased region" description="Low complexity" evidence="6">
    <location>
        <begin position="327"/>
        <end position="341"/>
    </location>
</feature>
<dbReference type="AlphaFoldDB" id="D3B3H6"/>
<dbReference type="FunCoup" id="D3B3H6">
    <property type="interactions" value="1"/>
</dbReference>
<name>D3B3H6_HETP5</name>
<dbReference type="SMART" id="SM00249">
    <property type="entry name" value="PHD"/>
    <property type="match status" value="1"/>
</dbReference>
<dbReference type="InterPro" id="IPR013320">
    <property type="entry name" value="ConA-like_dom_sf"/>
</dbReference>
<evidence type="ECO:0000256" key="3">
    <source>
        <dbReference type="ARBA" id="ARBA00022771"/>
    </source>
</evidence>
<sequence>MNENEQYNNNNNNNMQGGVADEDDEDVNIEDDDYVLVAAAAAAQQQQQQQRNTMQDDTEENNPYSTMSFSSTSNTPSILNSFENSYKNELYYSPSLSNTDIMNNNNNNDNNNNNSNIKTNNNNNNNNNNSNTISSDNNHNNNNNGHVDIGGGNNNNNGDDINNQSTSGRYRLLYSDNNIDNNDNIYHQYSATSSSSIYSVESSTTTSSSSSNIKNNNDMNIDIGYLSVQQQDQQQQQQQPSSSSSHRNKLIEYEEEEEEEFTVVKPRTITRDELYSSPSPPRPTSSSISTNDTTSTSSSSNTKNKKKSSPKFNLKKSPSLDNSNLNTLHSQTLTTPTPSTTDSNIETADKQQQQQPPPPPPQTQVILKLPYDLNSLHWDLDHLSNEEAIYCYCGKDLDKKMVRCDLCLQIFHFDCVKLLEGSDQIIGDWVYRFSCSVCTKGRESFERFAKNWVDVLEIVLYNLALSHPNRAYFHLDDEIIPMIDQNWHLLCSDKKINWFKQLQPALTNGHIFKQGDINIGKPGYWALGTLQLVLKDNPTFKDKVLAPINKKKKRKSSSSQEKRFKHLTKLLLIPLKESNFVPTIEYDRLCVAIQNSAPQIVIEENGMVAKSLKGYRMAKASFPCITGSWYFEIEVVGNAGSSRLGWSTFRGDKQANVGYDQFSYGYRSQQGDIFHCAKSKPYGESYAVGDVLGFYIHLPLKNAPFEVFDNKVDPLKIYEMISDELDTEQPETVEGSEIRFFKNGRSPGVAFTNIGRGMYYPAASMYMGASVRFNFGPTFKFPPQGLTTPFRPFCETVKLTPNSNTTIITSNLNDNLHHQNDDDDDMMISD</sequence>
<dbReference type="GO" id="GO:0048188">
    <property type="term" value="C:Set1C/COMPASS complex"/>
    <property type="evidence" value="ECO:0007669"/>
    <property type="project" value="InterPro"/>
</dbReference>
<dbReference type="PANTHER" id="PTHR10598">
    <property type="entry name" value="SET1/ASH2 HISTONE METHYLTRANSFERASE COMPLEX SUBUNIT ASH2"/>
    <property type="match status" value="1"/>
</dbReference>
<evidence type="ECO:0000256" key="2">
    <source>
        <dbReference type="ARBA" id="ARBA00022723"/>
    </source>
</evidence>
<dbReference type="GO" id="GO:0000976">
    <property type="term" value="F:transcription cis-regulatory region binding"/>
    <property type="evidence" value="ECO:0007669"/>
    <property type="project" value="TreeGrafter"/>
</dbReference>
<comment type="subcellular location">
    <subcellularLocation>
        <location evidence="1">Nucleus</location>
    </subcellularLocation>
</comment>
<keyword evidence="4" id="KW-0862">Zinc</keyword>
<dbReference type="InterPro" id="IPR019786">
    <property type="entry name" value="Zinc_finger_PHD-type_CS"/>
</dbReference>
<dbReference type="STRING" id="670386.D3B3H6"/>
<feature type="compositionally biased region" description="Low complexity" evidence="6">
    <location>
        <begin position="1"/>
        <end position="16"/>
    </location>
</feature>
<proteinExistence type="predicted"/>
<dbReference type="InterPro" id="IPR001870">
    <property type="entry name" value="B30.2/SPRY"/>
</dbReference>
<dbReference type="EMBL" id="ADBJ01000010">
    <property type="protein sequence ID" value="EFA83874.1"/>
    <property type="molecule type" value="Genomic_DNA"/>
</dbReference>